<protein>
    <submittedName>
        <fullName evidence="1">Uncharacterized protein</fullName>
    </submittedName>
</protein>
<name>X0WUA9_9ZZZZ</name>
<comment type="caution">
    <text evidence="1">The sequence shown here is derived from an EMBL/GenBank/DDBJ whole genome shotgun (WGS) entry which is preliminary data.</text>
</comment>
<accession>X0WUA9</accession>
<organism evidence="1">
    <name type="scientific">marine sediment metagenome</name>
    <dbReference type="NCBI Taxonomy" id="412755"/>
    <lineage>
        <taxon>unclassified sequences</taxon>
        <taxon>metagenomes</taxon>
        <taxon>ecological metagenomes</taxon>
    </lineage>
</organism>
<dbReference type="EMBL" id="BARS01046935">
    <property type="protein sequence ID" value="GAG34569.1"/>
    <property type="molecule type" value="Genomic_DNA"/>
</dbReference>
<feature type="non-terminal residue" evidence="1">
    <location>
        <position position="1"/>
    </location>
</feature>
<gene>
    <name evidence="1" type="ORF">S01H1_70569</name>
</gene>
<dbReference type="InterPro" id="IPR002060">
    <property type="entry name" value="Squ/phyt_synthse"/>
</dbReference>
<reference evidence="1" key="1">
    <citation type="journal article" date="2014" name="Front. Microbiol.">
        <title>High frequency of phylogenetically diverse reductive dehalogenase-homologous genes in deep subseafloor sedimentary metagenomes.</title>
        <authorList>
            <person name="Kawai M."/>
            <person name="Futagami T."/>
            <person name="Toyoda A."/>
            <person name="Takaki Y."/>
            <person name="Nishi S."/>
            <person name="Hori S."/>
            <person name="Arai W."/>
            <person name="Tsubouchi T."/>
            <person name="Morono Y."/>
            <person name="Uchiyama I."/>
            <person name="Ito T."/>
            <person name="Fujiyama A."/>
            <person name="Inagaki F."/>
            <person name="Takami H."/>
        </authorList>
    </citation>
    <scope>NUCLEOTIDE SEQUENCE</scope>
    <source>
        <strain evidence="1">Expedition CK06-06</strain>
    </source>
</reference>
<dbReference type="Pfam" id="PF00494">
    <property type="entry name" value="SQS_PSY"/>
    <property type="match status" value="1"/>
</dbReference>
<proteinExistence type="predicted"/>
<dbReference type="InterPro" id="IPR008949">
    <property type="entry name" value="Isoprenoid_synthase_dom_sf"/>
</dbReference>
<dbReference type="AlphaFoldDB" id="X0WUA9"/>
<dbReference type="Gene3D" id="1.10.600.10">
    <property type="entry name" value="Farnesyl Diphosphate Synthase"/>
    <property type="match status" value="1"/>
</dbReference>
<evidence type="ECO:0000313" key="1">
    <source>
        <dbReference type="EMBL" id="GAG34569.1"/>
    </source>
</evidence>
<sequence>EFDAHRKGRLISQQELTWYSDCLGKSVTDGLQYFIGNGYPYPVTEDRYLAAAAAHIAHLLRDMLADLADGFINIPREYLEEHNIGPEDVDSPPFRAWVRGRVKQARQYFYEGKRYLDELAVLRCKIVGYWYCARFEGVLDTIERDDYTLRAVYNERHNLSTWLKIGWLAISVALRHIARRGRRDSVELSAL</sequence>
<dbReference type="SUPFAM" id="SSF48576">
    <property type="entry name" value="Terpenoid synthases"/>
    <property type="match status" value="1"/>
</dbReference>